<accession>A0A143HPX8</accession>
<dbReference type="PANTHER" id="PTHR17985:SF8">
    <property type="entry name" value="TRANSPORT AND GOLGI ORGANIZATION PROTEIN 2 HOMOLOG"/>
    <property type="match status" value="1"/>
</dbReference>
<dbReference type="KEGG" id="mthd:A3224_14040"/>
<dbReference type="Pfam" id="PF05742">
    <property type="entry name" value="TANGO2"/>
    <property type="match status" value="1"/>
</dbReference>
<evidence type="ECO:0008006" key="3">
    <source>
        <dbReference type="Google" id="ProtNLM"/>
    </source>
</evidence>
<keyword evidence="2" id="KW-1185">Reference proteome</keyword>
<dbReference type="OrthoDB" id="4380123at2"/>
<dbReference type="AlphaFoldDB" id="A0A143HPX8"/>
<dbReference type="Proteomes" id="UP000076077">
    <property type="component" value="Chromosome"/>
</dbReference>
<dbReference type="PANTHER" id="PTHR17985">
    <property type="entry name" value="SER/THR-RICH PROTEIN T10 IN DGCR REGION"/>
    <property type="match status" value="1"/>
</dbReference>
<sequence>MCLLLFAYRCHPRYPLLLLANRDEFYDRPAAPAAPWQGEGVVAGRDLQAGGTWAGIARGRVAAVTNIREPRRAEPEAVLSRGDIPRDFLHSHATPSEFAAGLANRTYRGFNALLFQFGAGAELVCAGNRHKPFNFSRGVHGISNGTPDAPWPKVEKGRAELRELLGGISAEITDDNFVRPALTLLRDRSQARLETLPDTGVGPELEMALSPIFVQIKARNSGSVAGGTGDYGTRASTLVAVDDSGATQLWEQNYDNGEPCGPVRHFRLSSQDCH</sequence>
<dbReference type="RefSeq" id="WP_067155924.1">
    <property type="nucleotide sequence ID" value="NZ_CP014864.1"/>
</dbReference>
<proteinExistence type="predicted"/>
<gene>
    <name evidence="1" type="ORF">A3224_14040</name>
</gene>
<reference evidence="2" key="1">
    <citation type="submission" date="2016-03" db="EMBL/GenBank/DDBJ databases">
        <authorList>
            <person name="Lee Y.-S."/>
            <person name="Choi Y.-L."/>
        </authorList>
    </citation>
    <scope>NUCLEOTIDE SEQUENCE [LARGE SCALE GENOMIC DNA]</scope>
    <source>
        <strain evidence="2">DAU221</strain>
    </source>
</reference>
<dbReference type="InterPro" id="IPR008551">
    <property type="entry name" value="TANGO2"/>
</dbReference>
<protein>
    <recommendedName>
        <fullName evidence="3">NRDE family protein</fullName>
    </recommendedName>
</protein>
<dbReference type="EMBL" id="CP014864">
    <property type="protein sequence ID" value="AMX03547.1"/>
    <property type="molecule type" value="Genomic_DNA"/>
</dbReference>
<evidence type="ECO:0000313" key="1">
    <source>
        <dbReference type="EMBL" id="AMX03547.1"/>
    </source>
</evidence>
<organism evidence="1 2">
    <name type="scientific">Microbulbifer thermotolerans</name>
    <dbReference type="NCBI Taxonomy" id="252514"/>
    <lineage>
        <taxon>Bacteria</taxon>
        <taxon>Pseudomonadati</taxon>
        <taxon>Pseudomonadota</taxon>
        <taxon>Gammaproteobacteria</taxon>
        <taxon>Cellvibrionales</taxon>
        <taxon>Microbulbiferaceae</taxon>
        <taxon>Microbulbifer</taxon>
    </lineage>
</organism>
<dbReference type="GeneID" id="76609155"/>
<evidence type="ECO:0000313" key="2">
    <source>
        <dbReference type="Proteomes" id="UP000076077"/>
    </source>
</evidence>
<dbReference type="STRING" id="252514.A3224_14040"/>
<name>A0A143HPX8_MICTH</name>